<evidence type="ECO:0000313" key="4">
    <source>
        <dbReference type="Proteomes" id="UP000067444"/>
    </source>
</evidence>
<proteinExistence type="predicted"/>
<dbReference type="Gene3D" id="3.10.20.310">
    <property type="entry name" value="membrane protein fhac"/>
    <property type="match status" value="1"/>
</dbReference>
<name>A0A0K0Y7T8_9RHOB</name>
<keyword evidence="2" id="KW-0472">Membrane</keyword>
<dbReference type="GO" id="GO:0019867">
    <property type="term" value="C:outer membrane"/>
    <property type="evidence" value="ECO:0007669"/>
    <property type="project" value="InterPro"/>
</dbReference>
<dbReference type="PROSITE" id="PS51779">
    <property type="entry name" value="POTRA"/>
    <property type="match status" value="1"/>
</dbReference>
<reference evidence="3 4" key="1">
    <citation type="journal article" date="2015" name="Genome Announc.">
        <title>Closed Genome Sequence of Octadecabacter temperatus SB1, the First Mesophilic Species of the Genus Octadecabacter.</title>
        <authorList>
            <person name="Voget S."/>
            <person name="Billerbeck S."/>
            <person name="Simon M."/>
            <person name="Daniel R."/>
        </authorList>
    </citation>
    <scope>NUCLEOTIDE SEQUENCE [LARGE SCALE GENOMIC DNA]</scope>
    <source>
        <strain evidence="3 4">SB1</strain>
    </source>
</reference>
<dbReference type="AlphaFoldDB" id="A0A0K0Y7T8"/>
<dbReference type="InterPro" id="IPR000184">
    <property type="entry name" value="Bac_surfAg_D15"/>
</dbReference>
<dbReference type="InterPro" id="IPR034746">
    <property type="entry name" value="POTRA"/>
</dbReference>
<evidence type="ECO:0000256" key="2">
    <source>
        <dbReference type="ARBA" id="ARBA00023136"/>
    </source>
</evidence>
<dbReference type="EMBL" id="CP012160">
    <property type="protein sequence ID" value="AKS46927.1"/>
    <property type="molecule type" value="Genomic_DNA"/>
</dbReference>
<dbReference type="RefSeq" id="WP_049835190.1">
    <property type="nucleotide sequence ID" value="NZ_CP012160.1"/>
</dbReference>
<dbReference type="PATRIC" id="fig|1458307.3.peg.2410"/>
<gene>
    <name evidence="3" type="primary">tamA</name>
    <name evidence="3" type="ORF">OSB_23910</name>
</gene>
<dbReference type="Gene3D" id="2.40.160.50">
    <property type="entry name" value="membrane protein fhac: a member of the omp85/tpsb transporter family"/>
    <property type="match status" value="1"/>
</dbReference>
<accession>A0A0K0Y7T8</accession>
<comment type="subcellular location">
    <subcellularLocation>
        <location evidence="1">Membrane</location>
    </subcellularLocation>
</comment>
<dbReference type="OrthoDB" id="9769707at2"/>
<dbReference type="Proteomes" id="UP000067444">
    <property type="component" value="Chromosome"/>
</dbReference>
<dbReference type="KEGG" id="otm:OSB_23910"/>
<keyword evidence="4" id="KW-1185">Reference proteome</keyword>
<dbReference type="InterPro" id="IPR010827">
    <property type="entry name" value="BamA/TamA_POTRA"/>
</dbReference>
<evidence type="ECO:0000313" key="3">
    <source>
        <dbReference type="EMBL" id="AKS46927.1"/>
    </source>
</evidence>
<protein>
    <submittedName>
        <fullName evidence="3">Translocation and assembly module TamA</fullName>
    </submittedName>
</protein>
<dbReference type="Pfam" id="PF07244">
    <property type="entry name" value="POTRA"/>
    <property type="match status" value="1"/>
</dbReference>
<dbReference type="Pfam" id="PF01103">
    <property type="entry name" value="Omp85"/>
    <property type="match status" value="1"/>
</dbReference>
<organism evidence="3 4">
    <name type="scientific">Octadecabacter temperatus</name>
    <dbReference type="NCBI Taxonomy" id="1458307"/>
    <lineage>
        <taxon>Bacteria</taxon>
        <taxon>Pseudomonadati</taxon>
        <taxon>Pseudomonadota</taxon>
        <taxon>Alphaproteobacteria</taxon>
        <taxon>Rhodobacterales</taxon>
        <taxon>Roseobacteraceae</taxon>
        <taxon>Octadecabacter</taxon>
    </lineage>
</organism>
<sequence length="593" mass="62129">MRNLITTLALTACLAPNVLGAQEVRLDAPNASDDLRTSLTAASLSLALSRDGAVAPQDYIAAARADYRRLLTGLYSEGYFGGTISILVDGVEASQIDPLIPRNSVSTVVLSVSTGPQFTFGRADIAPLASGTQLPEAFSTGNVARTADISDAASAAVSGWRDVGHPLADVTGQSITARHPDEQLNVSVIVDPGPELTFGNVTVSGNEAVRTERVLAIAGLPAGTFDPAMITRAETNLRRTGAFSSAAIIEGDTAEGTTLPLTLSVVEQTPRRVGAGIEYSTVSGLTLSGFWLHRNLLGGAERFRVDGEITGLTGSTGGIDYALGATFLRPATFRQDTDFYTNAYAEQLDEPSFFQRDASIEAGIIRRIHDDVTLEFGLGYTVGEISDSLGDRTYNLIYAPIEGTIDRRDDALDPNSGYYANLLVSPFVGLNGTDSGFRIIGDGRVYRSFGENDGVTLAFRSQIGSIVGADAASVPASYLFFSGGGGTVRGQPYQSLAVDLGGGNEIGGTSFFGAQLEARVDVTDTIGVVGFVDTGFIGADDIPFENGDWHSGAGLGLRYNTGIGPIRLDLATPTSGDSAGERLEVYIGIGQAF</sequence>
<evidence type="ECO:0000256" key="1">
    <source>
        <dbReference type="ARBA" id="ARBA00004370"/>
    </source>
</evidence>
<dbReference type="STRING" id="1458307.OSB_23910"/>